<gene>
    <name evidence="5" type="ORF">HPP92_019552</name>
</gene>
<keyword evidence="1" id="KW-0678">Repressor</keyword>
<dbReference type="AlphaFoldDB" id="A0A835Q5Z8"/>
<evidence type="ECO:0000256" key="4">
    <source>
        <dbReference type="SAM" id="MobiDB-lite"/>
    </source>
</evidence>
<dbReference type="GO" id="GO:0003700">
    <property type="term" value="F:DNA-binding transcription factor activity"/>
    <property type="evidence" value="ECO:0007669"/>
    <property type="project" value="InterPro"/>
</dbReference>
<comment type="caution">
    <text evidence="5">The sequence shown here is derived from an EMBL/GenBank/DDBJ whole genome shotgun (WGS) entry which is preliminary data.</text>
</comment>
<sequence length="132" mass="14826">MGSNRVGEGPSSGKPSSSSRKGKKNSPEKAKQPQRGLGVAQLEKLRIQNQLMASYNLPSPHPHFHDTLMIGYEDNLSSYNNYGFGEHQYCPSTRFSQFYAIGQETLPLMEDEDDLRTFPSLFLFLNVQPNSN</sequence>
<dbReference type="Proteomes" id="UP000639772">
    <property type="component" value="Chromosome 10"/>
</dbReference>
<dbReference type="PANTHER" id="PTHR33388:SF18">
    <property type="entry name" value="PROTEIN SPEAR1"/>
    <property type="match status" value="1"/>
</dbReference>
<feature type="compositionally biased region" description="Low complexity" evidence="4">
    <location>
        <begin position="9"/>
        <end position="19"/>
    </location>
</feature>
<dbReference type="OrthoDB" id="653455at2759"/>
<dbReference type="EMBL" id="JADCNM010000010">
    <property type="protein sequence ID" value="KAG0465388.1"/>
    <property type="molecule type" value="Genomic_DNA"/>
</dbReference>
<keyword evidence="2" id="KW-0805">Transcription regulation</keyword>
<feature type="region of interest" description="Disordered" evidence="4">
    <location>
        <begin position="1"/>
        <end position="39"/>
    </location>
</feature>
<dbReference type="PANTHER" id="PTHR33388">
    <property type="entry name" value="OS01G0212500 PROTEIN"/>
    <property type="match status" value="1"/>
</dbReference>
<protein>
    <submittedName>
        <fullName evidence="5">Uncharacterized protein</fullName>
    </submittedName>
</protein>
<proteinExistence type="predicted"/>
<accession>A0A835Q5Z8</accession>
<dbReference type="InterPro" id="IPR040356">
    <property type="entry name" value="SPEAR"/>
</dbReference>
<organism evidence="5 6">
    <name type="scientific">Vanilla planifolia</name>
    <name type="common">Vanilla</name>
    <dbReference type="NCBI Taxonomy" id="51239"/>
    <lineage>
        <taxon>Eukaryota</taxon>
        <taxon>Viridiplantae</taxon>
        <taxon>Streptophyta</taxon>
        <taxon>Embryophyta</taxon>
        <taxon>Tracheophyta</taxon>
        <taxon>Spermatophyta</taxon>
        <taxon>Magnoliopsida</taxon>
        <taxon>Liliopsida</taxon>
        <taxon>Asparagales</taxon>
        <taxon>Orchidaceae</taxon>
        <taxon>Vanilloideae</taxon>
        <taxon>Vanilleae</taxon>
        <taxon>Vanilla</taxon>
    </lineage>
</organism>
<evidence type="ECO:0000256" key="1">
    <source>
        <dbReference type="ARBA" id="ARBA00022491"/>
    </source>
</evidence>
<reference evidence="5 6" key="1">
    <citation type="journal article" date="2020" name="Nat. Food">
        <title>A phased Vanilla planifolia genome enables genetic improvement of flavour and production.</title>
        <authorList>
            <person name="Hasing T."/>
            <person name="Tang H."/>
            <person name="Brym M."/>
            <person name="Khazi F."/>
            <person name="Huang T."/>
            <person name="Chambers A.H."/>
        </authorList>
    </citation>
    <scope>NUCLEOTIDE SEQUENCE [LARGE SCALE GENOMIC DNA]</scope>
    <source>
        <tissue evidence="5">Leaf</tissue>
    </source>
</reference>
<evidence type="ECO:0000313" key="5">
    <source>
        <dbReference type="EMBL" id="KAG0465388.1"/>
    </source>
</evidence>
<evidence type="ECO:0000256" key="2">
    <source>
        <dbReference type="ARBA" id="ARBA00023015"/>
    </source>
</evidence>
<evidence type="ECO:0000256" key="3">
    <source>
        <dbReference type="ARBA" id="ARBA00023163"/>
    </source>
</evidence>
<keyword evidence="3" id="KW-0804">Transcription</keyword>
<evidence type="ECO:0000313" key="6">
    <source>
        <dbReference type="Proteomes" id="UP000639772"/>
    </source>
</evidence>
<name>A0A835Q5Z8_VANPL</name>